<dbReference type="RefSeq" id="WP_381479858.1">
    <property type="nucleotide sequence ID" value="NZ_JBHTLT010000020.1"/>
</dbReference>
<feature type="chain" id="PRO_5045654564" evidence="1">
    <location>
        <begin position="24"/>
        <end position="149"/>
    </location>
</feature>
<dbReference type="EMBL" id="JBHTLT010000020">
    <property type="protein sequence ID" value="MFD1204338.1"/>
    <property type="molecule type" value="Genomic_DNA"/>
</dbReference>
<evidence type="ECO:0000313" key="3">
    <source>
        <dbReference type="Proteomes" id="UP001597231"/>
    </source>
</evidence>
<organism evidence="2 3">
    <name type="scientific">Sporosarcina contaminans</name>
    <dbReference type="NCBI Taxonomy" id="633403"/>
    <lineage>
        <taxon>Bacteria</taxon>
        <taxon>Bacillati</taxon>
        <taxon>Bacillota</taxon>
        <taxon>Bacilli</taxon>
        <taxon>Bacillales</taxon>
        <taxon>Caryophanaceae</taxon>
        <taxon>Sporosarcina</taxon>
    </lineage>
</organism>
<accession>A0ABW3TWV4</accession>
<keyword evidence="1" id="KW-0732">Signal</keyword>
<reference evidence="3" key="1">
    <citation type="journal article" date="2019" name="Int. J. Syst. Evol. Microbiol.">
        <title>The Global Catalogue of Microorganisms (GCM) 10K type strain sequencing project: providing services to taxonomists for standard genome sequencing and annotation.</title>
        <authorList>
            <consortium name="The Broad Institute Genomics Platform"/>
            <consortium name="The Broad Institute Genome Sequencing Center for Infectious Disease"/>
            <person name="Wu L."/>
            <person name="Ma J."/>
        </authorList>
    </citation>
    <scope>NUCLEOTIDE SEQUENCE [LARGE SCALE GENOMIC DNA]</scope>
    <source>
        <strain evidence="3">CCUG 53915</strain>
    </source>
</reference>
<evidence type="ECO:0000313" key="2">
    <source>
        <dbReference type="EMBL" id="MFD1204338.1"/>
    </source>
</evidence>
<comment type="caution">
    <text evidence="2">The sequence shown here is derived from an EMBL/GenBank/DDBJ whole genome shotgun (WGS) entry which is preliminary data.</text>
</comment>
<evidence type="ECO:0000256" key="1">
    <source>
        <dbReference type="SAM" id="SignalP"/>
    </source>
</evidence>
<name>A0ABW3TWV4_9BACL</name>
<feature type="signal peptide" evidence="1">
    <location>
        <begin position="1"/>
        <end position="23"/>
    </location>
</feature>
<proteinExistence type="predicted"/>
<protein>
    <submittedName>
        <fullName evidence="2">Uncharacterized protein</fullName>
    </submittedName>
</protein>
<sequence length="149" mass="16558">MRKTFVTILSLLMLLVMSPSVLANEIQSQTVNTNENLNVLIPDEDFEAMNAKLIETIQLEWGGIKGKAAFVKTTNTGISIYSNRGGLNNALKDINSISGGTTIRTTNSKGEVIYLKTTPAGTFNIHRSTDDLLRPWTLEFGKDKIRYYD</sequence>
<gene>
    <name evidence="2" type="ORF">ACFQ38_04245</name>
</gene>
<keyword evidence="3" id="KW-1185">Reference proteome</keyword>
<dbReference type="Proteomes" id="UP001597231">
    <property type="component" value="Unassembled WGS sequence"/>
</dbReference>